<reference evidence="1 2" key="1">
    <citation type="submission" date="2020-01" db="EMBL/GenBank/DDBJ databases">
        <title>Insect and environment-associated Actinomycetes.</title>
        <authorList>
            <person name="Currrie C."/>
            <person name="Chevrette M."/>
            <person name="Carlson C."/>
            <person name="Stubbendieck R."/>
            <person name="Wendt-Pienkowski E."/>
        </authorList>
    </citation>
    <scope>NUCLEOTIDE SEQUENCE [LARGE SCALE GENOMIC DNA]</scope>
    <source>
        <strain evidence="1 2">SID8189</strain>
    </source>
</reference>
<keyword evidence="2" id="KW-1185">Reference proteome</keyword>
<organism evidence="1 2">
    <name type="scientific">Actinospica acidiphila</name>
    <dbReference type="NCBI Taxonomy" id="304899"/>
    <lineage>
        <taxon>Bacteria</taxon>
        <taxon>Bacillati</taxon>
        <taxon>Actinomycetota</taxon>
        <taxon>Actinomycetes</taxon>
        <taxon>Catenulisporales</taxon>
        <taxon>Actinospicaceae</taxon>
        <taxon>Actinospica</taxon>
    </lineage>
</organism>
<protein>
    <submittedName>
        <fullName evidence="1">Aminoglycoside phosphotransferase family protein</fullName>
    </submittedName>
</protein>
<sequence length="33" mass="3468">KAAAAGRPLDEVEEWLVDACARMRSEPAAAPAD</sequence>
<evidence type="ECO:0000313" key="1">
    <source>
        <dbReference type="EMBL" id="NEC50370.1"/>
    </source>
</evidence>
<accession>A0A9X5CKX6</accession>
<comment type="caution">
    <text evidence="1">The sequence shown here is derived from an EMBL/GenBank/DDBJ whole genome shotgun (WGS) entry which is preliminary data.</text>
</comment>
<dbReference type="EMBL" id="JAAGNA010000609">
    <property type="protein sequence ID" value="NEC50370.1"/>
    <property type="molecule type" value="Genomic_DNA"/>
</dbReference>
<feature type="non-terminal residue" evidence="1">
    <location>
        <position position="1"/>
    </location>
</feature>
<dbReference type="Proteomes" id="UP000471745">
    <property type="component" value="Unassembled WGS sequence"/>
</dbReference>
<dbReference type="AlphaFoldDB" id="A0A9X5CKX6"/>
<gene>
    <name evidence="1" type="ORF">G3I18_17605</name>
</gene>
<proteinExistence type="predicted"/>
<name>A0A9X5CKX6_9ACTN</name>
<evidence type="ECO:0000313" key="2">
    <source>
        <dbReference type="Proteomes" id="UP000471745"/>
    </source>
</evidence>